<reference evidence="3" key="3">
    <citation type="journal article" date="2009" name="J. Biogeogr.">
        <title>Climate change and evolution of the New World pitviper genus Agkistrodon (Viperidae).</title>
        <authorList>
            <person name="Douglas M.E."/>
            <person name="Douglas M.R."/>
            <person name="Schuett G.W."/>
            <person name="Porras L.W."/>
        </authorList>
    </citation>
    <scope>NUCLEOTIDE SEQUENCE</scope>
</reference>
<dbReference type="AlphaFoldDB" id="A7U4X8"/>
<reference evidence="4" key="4">
    <citation type="journal article" date="2010" name="Mol. Ecol. Resour.">
        <title>Identification of single copy nuclear DNA markers for North American pit vipers.</title>
        <authorList>
            <person name="Gibbs H.L."/>
            <person name="Diaz J."/>
        </authorList>
    </citation>
    <scope>NUCLEOTIDE SEQUENCE</scope>
</reference>
<dbReference type="EMBL" id="FJ417964">
    <property type="protein sequence ID" value="ACJ46448.1"/>
    <property type="molecule type" value="Genomic_DNA"/>
</dbReference>
<organism evidence="2">
    <name type="scientific">Agkistrodon piscivorus</name>
    <name type="common">cottonmouth</name>
    <dbReference type="NCBI Taxonomy" id="8715"/>
    <lineage>
        <taxon>Eukaryota</taxon>
        <taxon>Metazoa</taxon>
        <taxon>Chordata</taxon>
        <taxon>Craniata</taxon>
        <taxon>Vertebrata</taxon>
        <taxon>Euteleostomi</taxon>
        <taxon>Lepidosauria</taxon>
        <taxon>Squamata</taxon>
        <taxon>Bifurcata</taxon>
        <taxon>Unidentata</taxon>
        <taxon>Episquamata</taxon>
        <taxon>Toxicofera</taxon>
        <taxon>Serpentes</taxon>
        <taxon>Colubroidea</taxon>
        <taxon>Viperidae</taxon>
        <taxon>Crotalinae</taxon>
        <taxon>Agkistrodon</taxon>
    </lineage>
</organism>
<evidence type="ECO:0000313" key="2">
    <source>
        <dbReference type="EMBL" id="ABU41861.1"/>
    </source>
</evidence>
<dbReference type="EMBL" id="FJ417965">
    <property type="protein sequence ID" value="ACJ46449.1"/>
    <property type="molecule type" value="Genomic_DNA"/>
</dbReference>
<keyword evidence="1" id="KW-0472">Membrane</keyword>
<dbReference type="EMBL" id="FJ417963">
    <property type="protein sequence ID" value="ACJ46447.1"/>
    <property type="molecule type" value="Genomic_DNA"/>
</dbReference>
<evidence type="ECO:0000313" key="4">
    <source>
        <dbReference type="EMBL" id="ACN41852.1"/>
    </source>
</evidence>
<proteinExistence type="predicted"/>
<dbReference type="EMBL" id="FJ659888">
    <property type="protein sequence ID" value="ACN41852.1"/>
    <property type="molecule type" value="Genomic_DNA"/>
</dbReference>
<gene>
    <name evidence="2" type="primary">ATP8</name>
</gene>
<reference evidence="2" key="2">
    <citation type="submission" date="2007-06" db="EMBL/GenBank/DDBJ databases">
        <authorList>
            <person name="Zhi J.J."/>
            <person name="Castoe T.A."/>
            <person name="Austin C.C."/>
            <person name="Burbrink F.T."/>
            <person name="Herron M.D."/>
            <person name="McGuire J.A."/>
            <person name="Parkinson C.L."/>
            <person name="Pollock D.D."/>
        </authorList>
    </citation>
    <scope>NUCLEOTIDE SEQUENCE</scope>
</reference>
<accession>A7U4X8</accession>
<geneLocation type="mitochondrion" evidence="2"/>
<name>A7U4X8_9SAUR</name>
<keyword evidence="1" id="KW-1133">Transmembrane helix</keyword>
<keyword evidence="1" id="KW-0812">Transmembrane</keyword>
<dbReference type="EMBL" id="EF669477">
    <property type="protein sequence ID" value="ABU41861.1"/>
    <property type="molecule type" value="Genomic_DNA"/>
</dbReference>
<evidence type="ECO:0000313" key="3">
    <source>
        <dbReference type="EMBL" id="ACJ46447.1"/>
    </source>
</evidence>
<reference evidence="2" key="1">
    <citation type="journal article" date="2007" name="BMC Evol. Biol.">
        <title>Comparative mitochondrial genomics of snakes: extraordinary substitution rate dynamics and functionality of the duplicate control region.</title>
        <authorList>
            <person name="Jiang Z.J."/>
            <person name="Castoe T.A."/>
            <person name="Austin C.C."/>
            <person name="Burbrink F.T."/>
            <person name="Herron M.D."/>
            <person name="McGuire J.A."/>
            <person name="Parkinson C.L."/>
            <person name="Pollock D.D."/>
        </authorList>
    </citation>
    <scope>NUCLEOTIDE SEQUENCE</scope>
</reference>
<keyword evidence="2" id="KW-0496">Mitochondrion</keyword>
<feature type="transmembrane region" description="Helical" evidence="1">
    <location>
        <begin position="6"/>
        <end position="25"/>
    </location>
</feature>
<sequence length="54" mass="6340">MPQLDIVHILTIYLWTWTTLALITLKIKNFTLAVKPKKQPQLTPQQTTPHMPWT</sequence>
<protein>
    <submittedName>
        <fullName evidence="2">ATP synthase F0 subunit 8</fullName>
    </submittedName>
    <submittedName>
        <fullName evidence="3">ATPase 8</fullName>
    </submittedName>
</protein>
<evidence type="ECO:0000256" key="1">
    <source>
        <dbReference type="SAM" id="Phobius"/>
    </source>
</evidence>